<evidence type="ECO:0000256" key="2">
    <source>
        <dbReference type="ARBA" id="ARBA00008164"/>
    </source>
</evidence>
<accession>A0A841DTJ6</accession>
<feature type="compositionally biased region" description="Pro residues" evidence="6">
    <location>
        <begin position="378"/>
        <end position="389"/>
    </location>
</feature>
<dbReference type="InterPro" id="IPR018080">
    <property type="entry name" value="Band_7/stomatin-like_CS"/>
</dbReference>
<dbReference type="PANTHER" id="PTHR43327:SF10">
    <property type="entry name" value="STOMATIN-LIKE PROTEIN 2, MITOCHONDRIAL"/>
    <property type="match status" value="1"/>
</dbReference>
<dbReference type="Gene3D" id="3.30.479.30">
    <property type="entry name" value="Band 7 domain"/>
    <property type="match status" value="1"/>
</dbReference>
<feature type="region of interest" description="Disordered" evidence="6">
    <location>
        <begin position="357"/>
        <end position="389"/>
    </location>
</feature>
<dbReference type="PANTHER" id="PTHR43327">
    <property type="entry name" value="STOMATIN-LIKE PROTEIN 2, MITOCHONDRIAL"/>
    <property type="match status" value="1"/>
</dbReference>
<dbReference type="PROSITE" id="PS01270">
    <property type="entry name" value="BAND_7"/>
    <property type="match status" value="1"/>
</dbReference>
<dbReference type="GO" id="GO:0005886">
    <property type="term" value="C:plasma membrane"/>
    <property type="evidence" value="ECO:0007669"/>
    <property type="project" value="UniProtKB-ARBA"/>
</dbReference>
<dbReference type="SMART" id="SM00244">
    <property type="entry name" value="PHB"/>
    <property type="match status" value="1"/>
</dbReference>
<dbReference type="Proteomes" id="UP000558997">
    <property type="component" value="Unassembled WGS sequence"/>
</dbReference>
<dbReference type="SUPFAM" id="SSF117892">
    <property type="entry name" value="Band 7/SPFH domain"/>
    <property type="match status" value="1"/>
</dbReference>
<dbReference type="FunFam" id="3.30.479.30:FF:000004">
    <property type="entry name" value="Putative membrane protease family, stomatin"/>
    <property type="match status" value="1"/>
</dbReference>
<dbReference type="AlphaFoldDB" id="A0A841DTJ6"/>
<evidence type="ECO:0000256" key="6">
    <source>
        <dbReference type="SAM" id="MobiDB-lite"/>
    </source>
</evidence>
<dbReference type="PRINTS" id="PR00721">
    <property type="entry name" value="STOMATIN"/>
</dbReference>
<dbReference type="GO" id="GO:0008233">
    <property type="term" value="F:peptidase activity"/>
    <property type="evidence" value="ECO:0007669"/>
    <property type="project" value="UniProtKB-KW"/>
</dbReference>
<evidence type="ECO:0000313" key="8">
    <source>
        <dbReference type="EMBL" id="MBB5978668.1"/>
    </source>
</evidence>
<keyword evidence="5" id="KW-0472">Membrane</keyword>
<evidence type="ECO:0000256" key="3">
    <source>
        <dbReference type="ARBA" id="ARBA00022692"/>
    </source>
</evidence>
<dbReference type="InterPro" id="IPR001107">
    <property type="entry name" value="Band_7"/>
</dbReference>
<keyword evidence="9" id="KW-1185">Reference proteome</keyword>
<dbReference type="CDD" id="cd08829">
    <property type="entry name" value="SPFH_paraslipin"/>
    <property type="match status" value="1"/>
</dbReference>
<sequence length="389" mass="41809">MTAFLIVLALVALLVIVTLIKSVRVVQQQTVGIVERFGKFKTGLQPGLNLLTPFVDKVRYTIDMREQVVAFPPQGVITEDNLMVSIDSVIYFQVNDPVRATYEISNYIQAIEQLTMTTLRNIIGGMDLEQTLTSREEINEKLRYVLDEATGKWGIRVNRVELRSIDPPPSIQDSMEKQMRADRDKRAAILTAEGMRQSAVLSAEGQKQSAILTAEGDKQSRILRAEAERQARILKAQGEAQAITTVFNAIHAGKPDQGLLAYQYLQMLPSIAQGDANKLWIVPSEIGDALKGLGSAVGQVAGITQQAQGDWKAPELSDGEVPELDAAAAGEGAGGAAVAEADNAVREAIAAAESAAVGNNRAAVPPATPSIPSQEPSAPEPPSVNPPQR</sequence>
<evidence type="ECO:0000256" key="1">
    <source>
        <dbReference type="ARBA" id="ARBA00004167"/>
    </source>
</evidence>
<evidence type="ECO:0000256" key="5">
    <source>
        <dbReference type="ARBA" id="ARBA00023136"/>
    </source>
</evidence>
<dbReference type="InterPro" id="IPR001972">
    <property type="entry name" value="Stomatin_HflK_fam"/>
</dbReference>
<gene>
    <name evidence="8" type="ORF">HDA44_002009</name>
</gene>
<dbReference type="RefSeq" id="WP_184833173.1">
    <property type="nucleotide sequence ID" value="NZ_BAAAVN010000017.1"/>
</dbReference>
<keyword evidence="4" id="KW-1133">Transmembrane helix</keyword>
<evidence type="ECO:0000256" key="4">
    <source>
        <dbReference type="ARBA" id="ARBA00022989"/>
    </source>
</evidence>
<comment type="similarity">
    <text evidence="2">Belongs to the band 7/mec-2 family.</text>
</comment>
<keyword evidence="3" id="KW-0812">Transmembrane</keyword>
<comment type="subcellular location">
    <subcellularLocation>
        <location evidence="1">Membrane</location>
        <topology evidence="1">Single-pass membrane protein</topology>
    </subcellularLocation>
</comment>
<dbReference type="InterPro" id="IPR036013">
    <property type="entry name" value="Band_7/SPFH_dom_sf"/>
</dbReference>
<keyword evidence="8" id="KW-0645">Protease</keyword>
<evidence type="ECO:0000313" key="9">
    <source>
        <dbReference type="Proteomes" id="UP000558997"/>
    </source>
</evidence>
<proteinExistence type="inferred from homology"/>
<organism evidence="8 9">
    <name type="scientific">Kribbella solani</name>
    <dbReference type="NCBI Taxonomy" id="236067"/>
    <lineage>
        <taxon>Bacteria</taxon>
        <taxon>Bacillati</taxon>
        <taxon>Actinomycetota</taxon>
        <taxon>Actinomycetes</taxon>
        <taxon>Propionibacteriales</taxon>
        <taxon>Kribbellaceae</taxon>
        <taxon>Kribbella</taxon>
    </lineage>
</organism>
<feature type="domain" description="Band 7" evidence="7">
    <location>
        <begin position="21"/>
        <end position="179"/>
    </location>
</feature>
<dbReference type="Pfam" id="PF01145">
    <property type="entry name" value="Band_7"/>
    <property type="match status" value="1"/>
</dbReference>
<protein>
    <submittedName>
        <fullName evidence="8">Regulator of protease activity HflC (Stomatin/prohibitin superfamily)</fullName>
    </submittedName>
</protein>
<reference evidence="8 9" key="1">
    <citation type="submission" date="2020-08" db="EMBL/GenBank/DDBJ databases">
        <title>Sequencing the genomes of 1000 actinobacteria strains.</title>
        <authorList>
            <person name="Klenk H.-P."/>
        </authorList>
    </citation>
    <scope>NUCLEOTIDE SEQUENCE [LARGE SCALE GENOMIC DNA]</scope>
    <source>
        <strain evidence="8 9">DSM 17294</strain>
    </source>
</reference>
<keyword evidence="8" id="KW-0378">Hydrolase</keyword>
<dbReference type="GO" id="GO:0098552">
    <property type="term" value="C:side of membrane"/>
    <property type="evidence" value="ECO:0007669"/>
    <property type="project" value="UniProtKB-ARBA"/>
</dbReference>
<comment type="caution">
    <text evidence="8">The sequence shown here is derived from an EMBL/GenBank/DDBJ whole genome shotgun (WGS) entry which is preliminary data.</text>
</comment>
<evidence type="ECO:0000259" key="7">
    <source>
        <dbReference type="SMART" id="SM00244"/>
    </source>
</evidence>
<name>A0A841DTJ6_9ACTN</name>
<dbReference type="GO" id="GO:0006508">
    <property type="term" value="P:proteolysis"/>
    <property type="evidence" value="ECO:0007669"/>
    <property type="project" value="UniProtKB-KW"/>
</dbReference>
<dbReference type="InterPro" id="IPR050710">
    <property type="entry name" value="Band7/mec-2_domain"/>
</dbReference>
<dbReference type="EMBL" id="JACHNF010000001">
    <property type="protein sequence ID" value="MBB5978668.1"/>
    <property type="molecule type" value="Genomic_DNA"/>
</dbReference>